<dbReference type="PANTHER" id="PTHR42711:SF5">
    <property type="entry name" value="ABC TRANSPORTER ATP-BINDING PROTEIN NATA"/>
    <property type="match status" value="1"/>
</dbReference>
<keyword evidence="3" id="KW-0547">Nucleotide-binding</keyword>
<dbReference type="AlphaFoldDB" id="A0A7V7QLZ5"/>
<dbReference type="Proteomes" id="UP000461768">
    <property type="component" value="Unassembled WGS sequence"/>
</dbReference>
<keyword evidence="2" id="KW-0813">Transport</keyword>
<keyword evidence="7" id="KW-1185">Reference proteome</keyword>
<dbReference type="GO" id="GO:0005524">
    <property type="term" value="F:ATP binding"/>
    <property type="evidence" value="ECO:0007669"/>
    <property type="project" value="UniProtKB-KW"/>
</dbReference>
<dbReference type="EMBL" id="WAGX01000004">
    <property type="protein sequence ID" value="KAB1439614.1"/>
    <property type="molecule type" value="Genomic_DNA"/>
</dbReference>
<reference evidence="6 7" key="2">
    <citation type="submission" date="2020-02" db="EMBL/GenBank/DDBJ databases">
        <title>Candidatus Galacturonibacter soehngenii shows hetero-acetogenic catabolism of galacturonic acid but lacks a canonical carbon monoxide dehydrogenase/acetyl-CoA synthase complex.</title>
        <authorList>
            <person name="Diender M."/>
            <person name="Stouten G.R."/>
            <person name="Petersen J.F."/>
            <person name="Nielsen P.H."/>
            <person name="Dueholm M.S."/>
            <person name="Pronk J.T."/>
            <person name="Van Loosdrecht M.C.M."/>
        </authorList>
    </citation>
    <scope>NUCLEOTIDE SEQUENCE [LARGE SCALE GENOMIC DNA]</scope>
    <source>
        <strain evidence="6">GalUA</strain>
    </source>
</reference>
<sequence length="240" mass="26988">MNACIEVNQVSKKFGSKQVLEDISFTVETGEVFGLLGHNGAGKSTAIDCMLGLKKMENGEVKLLGENPVKTRKSLFEQIGVQLQASSFQTNIKVYEICEEIAALYKETTDYNELLTEFKLIDLKRQAVEKLSGGEKQKLAVVLALIPKPKVLFLDELTTGLDVVARRQVWQTLKALKKNKMTILLTSHYMDEVEELCDRICILKGGKIVVMGRIDEIIKMSPYESLEEAYLWHLGEEVTK</sequence>
<reference evidence="6 7" key="1">
    <citation type="submission" date="2019-09" db="EMBL/GenBank/DDBJ databases">
        <authorList>
            <person name="Valk L.C."/>
        </authorList>
    </citation>
    <scope>NUCLEOTIDE SEQUENCE [LARGE SCALE GENOMIC DNA]</scope>
    <source>
        <strain evidence="6">GalUA</strain>
    </source>
</reference>
<dbReference type="InterPro" id="IPR003593">
    <property type="entry name" value="AAA+_ATPase"/>
</dbReference>
<evidence type="ECO:0000256" key="1">
    <source>
        <dbReference type="ARBA" id="ARBA00005417"/>
    </source>
</evidence>
<protein>
    <submittedName>
        <fullName evidence="6">ABC transporter ATP-binding protein</fullName>
    </submittedName>
</protein>
<evidence type="ECO:0000256" key="3">
    <source>
        <dbReference type="ARBA" id="ARBA00022741"/>
    </source>
</evidence>
<accession>A0A7V7QLZ5</accession>
<dbReference type="SMART" id="SM00382">
    <property type="entry name" value="AAA"/>
    <property type="match status" value="1"/>
</dbReference>
<dbReference type="GO" id="GO:0016887">
    <property type="term" value="F:ATP hydrolysis activity"/>
    <property type="evidence" value="ECO:0007669"/>
    <property type="project" value="InterPro"/>
</dbReference>
<dbReference type="Gene3D" id="3.40.50.300">
    <property type="entry name" value="P-loop containing nucleotide triphosphate hydrolases"/>
    <property type="match status" value="1"/>
</dbReference>
<evidence type="ECO:0000313" key="7">
    <source>
        <dbReference type="Proteomes" id="UP000461768"/>
    </source>
</evidence>
<dbReference type="PROSITE" id="PS50893">
    <property type="entry name" value="ABC_TRANSPORTER_2"/>
    <property type="match status" value="1"/>
</dbReference>
<dbReference type="InterPro" id="IPR027417">
    <property type="entry name" value="P-loop_NTPase"/>
</dbReference>
<name>A0A7V7QLZ5_9FIRM</name>
<evidence type="ECO:0000259" key="5">
    <source>
        <dbReference type="PROSITE" id="PS50893"/>
    </source>
</evidence>
<organism evidence="6 7">
    <name type="scientific">Candidatus Galacturonatibacter soehngenii</name>
    <dbReference type="NCBI Taxonomy" id="2307010"/>
    <lineage>
        <taxon>Bacteria</taxon>
        <taxon>Bacillati</taxon>
        <taxon>Bacillota</taxon>
        <taxon>Clostridia</taxon>
        <taxon>Lachnospirales</taxon>
        <taxon>Lachnospiraceae</taxon>
        <taxon>Candidatus Galacturonatibacter</taxon>
    </lineage>
</organism>
<dbReference type="SUPFAM" id="SSF52540">
    <property type="entry name" value="P-loop containing nucleoside triphosphate hydrolases"/>
    <property type="match status" value="1"/>
</dbReference>
<dbReference type="InterPro" id="IPR003439">
    <property type="entry name" value="ABC_transporter-like_ATP-bd"/>
</dbReference>
<comment type="caution">
    <text evidence="6">The sequence shown here is derived from an EMBL/GenBank/DDBJ whole genome shotgun (WGS) entry which is preliminary data.</text>
</comment>
<keyword evidence="4 6" id="KW-0067">ATP-binding</keyword>
<gene>
    <name evidence="6" type="ORF">F7O84_04270</name>
</gene>
<evidence type="ECO:0000256" key="4">
    <source>
        <dbReference type="ARBA" id="ARBA00022840"/>
    </source>
</evidence>
<dbReference type="InterPro" id="IPR050763">
    <property type="entry name" value="ABC_transporter_ATP-binding"/>
</dbReference>
<proteinExistence type="inferred from homology"/>
<evidence type="ECO:0000256" key="2">
    <source>
        <dbReference type="ARBA" id="ARBA00022448"/>
    </source>
</evidence>
<comment type="similarity">
    <text evidence="1">Belongs to the ABC transporter superfamily.</text>
</comment>
<dbReference type="InterPro" id="IPR017871">
    <property type="entry name" value="ABC_transporter-like_CS"/>
</dbReference>
<dbReference type="Pfam" id="PF00005">
    <property type="entry name" value="ABC_tran"/>
    <property type="match status" value="1"/>
</dbReference>
<dbReference type="CDD" id="cd03230">
    <property type="entry name" value="ABC_DR_subfamily_A"/>
    <property type="match status" value="1"/>
</dbReference>
<feature type="domain" description="ABC transporter" evidence="5">
    <location>
        <begin position="5"/>
        <end position="230"/>
    </location>
</feature>
<dbReference type="RefSeq" id="WP_151142289.1">
    <property type="nucleotide sequence ID" value="NZ_WAGX01000004.1"/>
</dbReference>
<evidence type="ECO:0000313" key="6">
    <source>
        <dbReference type="EMBL" id="KAB1439614.1"/>
    </source>
</evidence>
<dbReference type="OrthoDB" id="9804819at2"/>
<dbReference type="PROSITE" id="PS00211">
    <property type="entry name" value="ABC_TRANSPORTER_1"/>
    <property type="match status" value="1"/>
</dbReference>
<dbReference type="PANTHER" id="PTHR42711">
    <property type="entry name" value="ABC TRANSPORTER ATP-BINDING PROTEIN"/>
    <property type="match status" value="1"/>
</dbReference>